<dbReference type="OrthoDB" id="3665926at2"/>
<evidence type="ECO:0000256" key="4">
    <source>
        <dbReference type="ARBA" id="ARBA00022801"/>
    </source>
</evidence>
<dbReference type="Pfam" id="PF07687">
    <property type="entry name" value="M20_dimer"/>
    <property type="match status" value="1"/>
</dbReference>
<proteinExistence type="inferred from homology"/>
<evidence type="ECO:0000256" key="3">
    <source>
        <dbReference type="ARBA" id="ARBA00022723"/>
    </source>
</evidence>
<comment type="caution">
    <text evidence="7">The sequence shown here is derived from an EMBL/GenBank/DDBJ whole genome shotgun (WGS) entry which is preliminary data.</text>
</comment>
<dbReference type="Proteomes" id="UP000297839">
    <property type="component" value="Unassembled WGS sequence"/>
</dbReference>
<evidence type="ECO:0000256" key="5">
    <source>
        <dbReference type="ARBA" id="ARBA00022833"/>
    </source>
</evidence>
<dbReference type="EMBL" id="SMLK01000001">
    <property type="protein sequence ID" value="TFZ08212.1"/>
    <property type="molecule type" value="Genomic_DNA"/>
</dbReference>
<evidence type="ECO:0000313" key="8">
    <source>
        <dbReference type="Proteomes" id="UP000297839"/>
    </source>
</evidence>
<gene>
    <name evidence="7" type="ORF">EZ216_03355</name>
</gene>
<feature type="domain" description="Peptidase M20 dimerisation" evidence="6">
    <location>
        <begin position="238"/>
        <end position="381"/>
    </location>
</feature>
<organism evidence="7 8">
    <name type="scientific">Ramlibacter humi</name>
    <dbReference type="NCBI Taxonomy" id="2530451"/>
    <lineage>
        <taxon>Bacteria</taxon>
        <taxon>Pseudomonadati</taxon>
        <taxon>Pseudomonadota</taxon>
        <taxon>Betaproteobacteria</taxon>
        <taxon>Burkholderiales</taxon>
        <taxon>Comamonadaceae</taxon>
        <taxon>Ramlibacter</taxon>
    </lineage>
</organism>
<dbReference type="GO" id="GO:0008233">
    <property type="term" value="F:peptidase activity"/>
    <property type="evidence" value="ECO:0007669"/>
    <property type="project" value="UniProtKB-KW"/>
</dbReference>
<dbReference type="Gene3D" id="3.30.70.360">
    <property type="match status" value="1"/>
</dbReference>
<dbReference type="InterPro" id="IPR001261">
    <property type="entry name" value="ArgE/DapE_CS"/>
</dbReference>
<dbReference type="Gene3D" id="1.10.150.900">
    <property type="match status" value="1"/>
</dbReference>
<dbReference type="NCBIfam" id="NF006113">
    <property type="entry name" value="PRK08262.1-4"/>
    <property type="match status" value="1"/>
</dbReference>
<accession>A0A4Z0CBD9</accession>
<sequence length="491" mass="52801">MLRRIVIAVVAAVALFAAAVAVNTLRHGSRQLDVPPAPPLAVDEKAVADKLAALVRLRTVTVPEDPQANAGEFRKLHAELAARFPLVHARLQREMLGDFGLLYTWRGTDASAKPVALMAHQDVVPIAPGTESQWQQPPFGGVIQDGYVWGRGTWDDKGNLVAELEAVERLLAEGFQPRQTVYIVSGADEELGGMRGAAQAVALLKQRGVRLDFVIDEGLVLTEGLVPGIGAPTALIGVAEKGYITVQLTARAAPGHGSMPPPAGTSAIAKLSAALQRLDQDQFTPRLQGVARELFETLAPEMGGAQRVVLSNLWLFRPLVEAQLAKVPSTSAMLRTTTALTMLSAGNKFNVVPGQAQATLDFRILPGDTRETVLQHVRDRVGPGVDVKSIGDSTDPTPITSTQTASYRTLERTLRSLFPGTLVAPALYVAGSDSQHFVPIADSIYRFSPVRAKAEDLPRLHGTNERISTANLAELVRFYHLLLRNLNAPQP</sequence>
<dbReference type="AlphaFoldDB" id="A0A4Z0CBD9"/>
<comment type="similarity">
    <text evidence="1">Belongs to the peptidase M20A family.</text>
</comment>
<dbReference type="Pfam" id="PF01546">
    <property type="entry name" value="Peptidase_M20"/>
    <property type="match status" value="1"/>
</dbReference>
<dbReference type="GO" id="GO:0006508">
    <property type="term" value="P:proteolysis"/>
    <property type="evidence" value="ECO:0007669"/>
    <property type="project" value="UniProtKB-KW"/>
</dbReference>
<keyword evidence="4" id="KW-0378">Hydrolase</keyword>
<keyword evidence="2" id="KW-0645">Protease</keyword>
<dbReference type="InterPro" id="IPR002933">
    <property type="entry name" value="Peptidase_M20"/>
</dbReference>
<dbReference type="PANTHER" id="PTHR45962">
    <property type="entry name" value="N-FATTY-ACYL-AMINO ACID SYNTHASE/HYDROLASE PM20D1"/>
    <property type="match status" value="1"/>
</dbReference>
<evidence type="ECO:0000256" key="2">
    <source>
        <dbReference type="ARBA" id="ARBA00022670"/>
    </source>
</evidence>
<dbReference type="PANTHER" id="PTHR45962:SF1">
    <property type="entry name" value="N-FATTY-ACYL-AMINO ACID SYNTHASE_HYDROLASE PM20D1"/>
    <property type="match status" value="1"/>
</dbReference>
<keyword evidence="3" id="KW-0479">Metal-binding</keyword>
<dbReference type="GO" id="GO:0046872">
    <property type="term" value="F:metal ion binding"/>
    <property type="evidence" value="ECO:0007669"/>
    <property type="project" value="UniProtKB-KW"/>
</dbReference>
<dbReference type="InterPro" id="IPR011650">
    <property type="entry name" value="Peptidase_M20_dimer"/>
</dbReference>
<evidence type="ECO:0000256" key="1">
    <source>
        <dbReference type="ARBA" id="ARBA00006247"/>
    </source>
</evidence>
<dbReference type="PROSITE" id="PS00758">
    <property type="entry name" value="ARGE_DAPE_CPG2_1"/>
    <property type="match status" value="1"/>
</dbReference>
<evidence type="ECO:0000313" key="7">
    <source>
        <dbReference type="EMBL" id="TFZ08212.1"/>
    </source>
</evidence>
<dbReference type="SUPFAM" id="SSF55031">
    <property type="entry name" value="Bacterial exopeptidase dimerisation domain"/>
    <property type="match status" value="1"/>
</dbReference>
<dbReference type="InterPro" id="IPR047177">
    <property type="entry name" value="Pept_M20A"/>
</dbReference>
<dbReference type="Gene3D" id="3.40.630.10">
    <property type="entry name" value="Zn peptidases"/>
    <property type="match status" value="1"/>
</dbReference>
<name>A0A4Z0CBD9_9BURK</name>
<keyword evidence="8" id="KW-1185">Reference proteome</keyword>
<protein>
    <submittedName>
        <fullName evidence="7">M20 family peptidase</fullName>
    </submittedName>
</protein>
<dbReference type="SUPFAM" id="SSF53187">
    <property type="entry name" value="Zn-dependent exopeptidases"/>
    <property type="match status" value="1"/>
</dbReference>
<dbReference type="InterPro" id="IPR036264">
    <property type="entry name" value="Bact_exopeptidase_dim_dom"/>
</dbReference>
<keyword evidence="5" id="KW-0862">Zinc</keyword>
<evidence type="ECO:0000259" key="6">
    <source>
        <dbReference type="Pfam" id="PF07687"/>
    </source>
</evidence>
<reference evidence="7 8" key="1">
    <citation type="submission" date="2019-03" db="EMBL/GenBank/DDBJ databases">
        <title>Ramlibacter sp. 18x22-1, whole genome shotgun sequence.</title>
        <authorList>
            <person name="Zhang X."/>
            <person name="Feng G."/>
            <person name="Zhu H."/>
        </authorList>
    </citation>
    <scope>NUCLEOTIDE SEQUENCE [LARGE SCALE GENOMIC DNA]</scope>
    <source>
        <strain evidence="7 8">18x22-1</strain>
    </source>
</reference>